<keyword evidence="3" id="KW-1185">Reference proteome</keyword>
<name>M4ZAS7_9BRAD</name>
<gene>
    <name evidence="2" type="ORF">S58_48800</name>
</gene>
<accession>M4ZAS7</accession>
<dbReference type="AlphaFoldDB" id="M4ZAS7"/>
<feature type="compositionally biased region" description="Low complexity" evidence="1">
    <location>
        <begin position="139"/>
        <end position="158"/>
    </location>
</feature>
<dbReference type="Proteomes" id="UP000011841">
    <property type="component" value="Chromosome"/>
</dbReference>
<evidence type="ECO:0000313" key="3">
    <source>
        <dbReference type="Proteomes" id="UP000011841"/>
    </source>
</evidence>
<dbReference type="KEGG" id="aol:S58_48800"/>
<sequence>MEEHLPYEITLMRESYKLALIPKPWAEHNSFIVAFLNSSRNLIEFFKNKPSCDFDPRMFTRSTYQIEKRFLRDTILTEVNNQISHLTSKRTKVLNEKLGEKLWAELNANLESEISRFEKALTDEYKRIWKLPQSFAISTSNVSGQSSSPTSTVTVTTDSRTDCLIAGPTGPSGPQR</sequence>
<dbReference type="EMBL" id="AP012603">
    <property type="protein sequence ID" value="BAM90859.1"/>
    <property type="molecule type" value="Genomic_DNA"/>
</dbReference>
<organism evidence="2 3">
    <name type="scientific">Bradyrhizobium oligotrophicum S58</name>
    <dbReference type="NCBI Taxonomy" id="1245469"/>
    <lineage>
        <taxon>Bacteria</taxon>
        <taxon>Pseudomonadati</taxon>
        <taxon>Pseudomonadota</taxon>
        <taxon>Alphaproteobacteria</taxon>
        <taxon>Hyphomicrobiales</taxon>
        <taxon>Nitrobacteraceae</taxon>
        <taxon>Bradyrhizobium</taxon>
    </lineage>
</organism>
<feature type="region of interest" description="Disordered" evidence="1">
    <location>
        <begin position="139"/>
        <end position="176"/>
    </location>
</feature>
<reference evidence="2 3" key="1">
    <citation type="journal article" date="2013" name="Appl. Environ. Microbiol.">
        <title>Genome analysis suggests that the soil oligotrophic bacterium Agromonas oligotrophica (Bradyrhizobium oligotrophicum) is a nitrogen-fixing symbiont of Aeschynomene indica.</title>
        <authorList>
            <person name="Okubo T."/>
            <person name="Fukushima S."/>
            <person name="Itakura M."/>
            <person name="Oshima K."/>
            <person name="Longtonglang A."/>
            <person name="Teaumroong N."/>
            <person name="Mitsui H."/>
            <person name="Hattori M."/>
            <person name="Hattori R."/>
            <person name="Hattori T."/>
            <person name="Minamisawa K."/>
        </authorList>
    </citation>
    <scope>NUCLEOTIDE SEQUENCE [LARGE SCALE GENOMIC DNA]</scope>
    <source>
        <strain evidence="2 3">S58</strain>
    </source>
</reference>
<evidence type="ECO:0000313" key="2">
    <source>
        <dbReference type="EMBL" id="BAM90859.1"/>
    </source>
</evidence>
<proteinExistence type="predicted"/>
<evidence type="ECO:0000256" key="1">
    <source>
        <dbReference type="SAM" id="MobiDB-lite"/>
    </source>
</evidence>
<protein>
    <submittedName>
        <fullName evidence="2">Uncharacterized protein</fullName>
    </submittedName>
</protein>
<dbReference type="eggNOG" id="ENOG5031D3M">
    <property type="taxonomic scope" value="Bacteria"/>
</dbReference>
<dbReference type="HOGENOM" id="CLU_1522358_0_0_5"/>